<keyword evidence="1" id="KW-0732">Signal</keyword>
<protein>
    <submittedName>
        <fullName evidence="2">Uncharacterized protein</fullName>
    </submittedName>
</protein>
<dbReference type="EMBL" id="VLKQ01000003">
    <property type="protein sequence ID" value="TWI13838.1"/>
    <property type="molecule type" value="Genomic_DNA"/>
</dbReference>
<name>V6RX48_9FLAO</name>
<evidence type="ECO:0000313" key="3">
    <source>
        <dbReference type="Proteomes" id="UP000319848"/>
    </source>
</evidence>
<evidence type="ECO:0000256" key="1">
    <source>
        <dbReference type="SAM" id="SignalP"/>
    </source>
</evidence>
<dbReference type="AlphaFoldDB" id="V6RX48"/>
<proteinExistence type="predicted"/>
<gene>
    <name evidence="2" type="ORF">IP98_00990</name>
</gene>
<evidence type="ECO:0000313" key="2">
    <source>
        <dbReference type="EMBL" id="TWI13838.1"/>
    </source>
</evidence>
<feature type="chain" id="PRO_5030178596" evidence="1">
    <location>
        <begin position="22"/>
        <end position="148"/>
    </location>
</feature>
<accession>V6RX48</accession>
<organism evidence="2 3">
    <name type="scientific">Flavobacterium cauense R2A-7</name>
    <dbReference type="NCBI Taxonomy" id="1341154"/>
    <lineage>
        <taxon>Bacteria</taxon>
        <taxon>Pseudomonadati</taxon>
        <taxon>Bacteroidota</taxon>
        <taxon>Flavobacteriia</taxon>
        <taxon>Flavobacteriales</taxon>
        <taxon>Flavobacteriaceae</taxon>
        <taxon>Flavobacterium</taxon>
    </lineage>
</organism>
<dbReference type="STRING" id="1341154.FCR2A7T_21220"/>
<comment type="caution">
    <text evidence="2">The sequence shown here is derived from an EMBL/GenBank/DDBJ whole genome shotgun (WGS) entry which is preliminary data.</text>
</comment>
<feature type="signal peptide" evidence="1">
    <location>
        <begin position="1"/>
        <end position="21"/>
    </location>
</feature>
<dbReference type="OrthoDB" id="1363338at2"/>
<sequence length="148" mass="17504">MKKKTLLFLGAVLLSSFAVNAQEVEIVKDKILLDGKQFLKYEKINISNHSFFNMNDEEILNYRSFDNETPKYVDDDYYALNFINEKTKVESTDFSRIMAFMNSRKSCEKLIKWMLKDKVLNTDGTINPEKLEVFVQKYDEKVTERTMR</sequence>
<dbReference type="Proteomes" id="UP000319848">
    <property type="component" value="Unassembled WGS sequence"/>
</dbReference>
<dbReference type="RefSeq" id="WP_023571235.1">
    <property type="nucleotide sequence ID" value="NZ_AVBI01000019.1"/>
</dbReference>
<keyword evidence="3" id="KW-1185">Reference proteome</keyword>
<reference evidence="2 3" key="1">
    <citation type="journal article" date="2015" name="Stand. Genomic Sci.">
        <title>Genomic Encyclopedia of Bacterial and Archaeal Type Strains, Phase III: the genomes of soil and plant-associated and newly described type strains.</title>
        <authorList>
            <person name="Whitman W.B."/>
            <person name="Woyke T."/>
            <person name="Klenk H.P."/>
            <person name="Zhou Y."/>
            <person name="Lilburn T.G."/>
            <person name="Beck B.J."/>
            <person name="De Vos P."/>
            <person name="Vandamme P."/>
            <person name="Eisen J.A."/>
            <person name="Garrity G."/>
            <person name="Hugenholtz P."/>
            <person name="Kyrpides N.C."/>
        </authorList>
    </citation>
    <scope>NUCLEOTIDE SEQUENCE [LARGE SCALE GENOMIC DNA]</scope>
    <source>
        <strain evidence="2 3">CGMCC 1.7270</strain>
    </source>
</reference>